<dbReference type="InterPro" id="IPR018485">
    <property type="entry name" value="FGGY_C"/>
</dbReference>
<feature type="domain" description="Carbohydrate kinase FGGY C-terminal" evidence="7">
    <location>
        <begin position="292"/>
        <end position="508"/>
    </location>
</feature>
<evidence type="ECO:0000313" key="8">
    <source>
        <dbReference type="EMBL" id="GIP17661.1"/>
    </source>
</evidence>
<evidence type="ECO:0000256" key="5">
    <source>
        <dbReference type="ARBA" id="ARBA00022935"/>
    </source>
</evidence>
<reference evidence="8" key="1">
    <citation type="submission" date="2021-03" db="EMBL/GenBank/DDBJ databases">
        <title>Antimicrobial resistance genes in bacteria isolated from Japanese honey, and their potential for conferring macrolide and lincosamide resistance in the American foulbrood pathogen Paenibacillus larvae.</title>
        <authorList>
            <person name="Okamoto M."/>
            <person name="Kumagai M."/>
            <person name="Kanamori H."/>
            <person name="Takamatsu D."/>
        </authorList>
    </citation>
    <scope>NUCLEOTIDE SEQUENCE</scope>
    <source>
        <strain evidence="8">J40TS1</strain>
    </source>
</reference>
<organism evidence="8 9">
    <name type="scientific">Paenibacillus montaniterrae</name>
    <dbReference type="NCBI Taxonomy" id="429341"/>
    <lineage>
        <taxon>Bacteria</taxon>
        <taxon>Bacillati</taxon>
        <taxon>Bacillota</taxon>
        <taxon>Bacilli</taxon>
        <taxon>Bacillales</taxon>
        <taxon>Paenibacillaceae</taxon>
        <taxon>Paenibacillus</taxon>
    </lineage>
</organism>
<dbReference type="PANTHER" id="PTHR43435:SF4">
    <property type="entry name" value="FGGY CARBOHYDRATE KINASE DOMAIN-CONTAINING PROTEIN"/>
    <property type="match status" value="1"/>
</dbReference>
<dbReference type="Pfam" id="PF02782">
    <property type="entry name" value="FGGY_C"/>
    <property type="match status" value="1"/>
</dbReference>
<keyword evidence="3" id="KW-0418">Kinase</keyword>
<accession>A0A920CY82</accession>
<dbReference type="CDD" id="cd07781">
    <property type="entry name" value="ASKHA_NBD_FGGY_L-RBK"/>
    <property type="match status" value="1"/>
</dbReference>
<keyword evidence="1" id="KW-0808">Transferase</keyword>
<dbReference type="AlphaFoldDB" id="A0A920CY82"/>
<dbReference type="RefSeq" id="WP_213517221.1">
    <property type="nucleotide sequence ID" value="NZ_BOSE01000006.1"/>
</dbReference>
<evidence type="ECO:0000313" key="9">
    <source>
        <dbReference type="Proteomes" id="UP000683139"/>
    </source>
</evidence>
<dbReference type="InterPro" id="IPR000577">
    <property type="entry name" value="Carb_kinase_FGGY"/>
</dbReference>
<dbReference type="PANTHER" id="PTHR43435">
    <property type="entry name" value="RIBULOKINASE"/>
    <property type="match status" value="1"/>
</dbReference>
<evidence type="ECO:0000256" key="1">
    <source>
        <dbReference type="ARBA" id="ARBA00022679"/>
    </source>
</evidence>
<keyword evidence="4" id="KW-0067">ATP-binding</keyword>
<dbReference type="GO" id="GO:0005524">
    <property type="term" value="F:ATP binding"/>
    <property type="evidence" value="ECO:0007669"/>
    <property type="project" value="UniProtKB-KW"/>
</dbReference>
<dbReference type="GO" id="GO:0008741">
    <property type="term" value="F:ribulokinase activity"/>
    <property type="evidence" value="ECO:0007669"/>
    <property type="project" value="InterPro"/>
</dbReference>
<dbReference type="GO" id="GO:0005737">
    <property type="term" value="C:cytoplasm"/>
    <property type="evidence" value="ECO:0007669"/>
    <property type="project" value="TreeGrafter"/>
</dbReference>
<evidence type="ECO:0000256" key="6">
    <source>
        <dbReference type="ARBA" id="ARBA00023277"/>
    </source>
</evidence>
<name>A0A920CY82_9BACL</name>
<dbReference type="Gene3D" id="1.20.58.2240">
    <property type="match status" value="1"/>
</dbReference>
<evidence type="ECO:0000256" key="4">
    <source>
        <dbReference type="ARBA" id="ARBA00022840"/>
    </source>
</evidence>
<keyword evidence="6" id="KW-0119">Carbohydrate metabolism</keyword>
<keyword evidence="9" id="KW-1185">Reference proteome</keyword>
<evidence type="ECO:0000256" key="3">
    <source>
        <dbReference type="ARBA" id="ARBA00022777"/>
    </source>
</evidence>
<keyword evidence="2" id="KW-0547">Nucleotide-binding</keyword>
<comment type="caution">
    <text evidence="8">The sequence shown here is derived from an EMBL/GenBank/DDBJ whole genome shotgun (WGS) entry which is preliminary data.</text>
</comment>
<dbReference type="PIRSF" id="PIRSF000538">
    <property type="entry name" value="GlpK"/>
    <property type="match status" value="1"/>
</dbReference>
<dbReference type="GO" id="GO:0019150">
    <property type="term" value="F:D-ribulokinase activity"/>
    <property type="evidence" value="ECO:0007669"/>
    <property type="project" value="TreeGrafter"/>
</dbReference>
<gene>
    <name evidence="8" type="primary">araB_1</name>
    <name evidence="8" type="ORF">J40TS1_33030</name>
</gene>
<sequence>MEKESTIVAGVDFGSDSVRVIMVEGATGTTLAEAACHYPRWSTKQFCNEAISQFRQHPLDYIEAFTKAFKTALNNAGEQAGQRLRSIGIDTTGSTPCPIDENGVPLALKSEFSSNPNAMFHLWKDHTAVAEAEEINTVFSTAAEIDYTRYQGTYSSEWFWAKILHTIRSDEQVKQAAYSWLEHCDWFVNLLLGQSDPQAMYRSSCAAGHKALWHSHFQGLPADEVLLQLDPYLLLVKQRYGAGPSHADTAAGTICKAWAAQLGVNEQVVISGSSFDAHAGAVGAGIQPRTLVKVVGTSTVDMMIEQPERLVGKEMKQICGIAEHSIVPGYVGIEAGQAAFGDIFAWFKSVLMWPLSSTLQHMDSLNEQQKQQLQEQAEQQLLVQLEAAAKQLPLDASQVTALDWFNGRRYPVLNENVKGVIAGLNLGSTAPAIYQSLIAAAVFGAKRIFDSFLEHGLSIDRIIIIGGIAKKSPYIMQMMSDVLGRPIMISKEDQVCAKGAAIYGAVACGLFPSIEEAQRVYCEPYETDYDPDFSKQQLYESKYKQYLELAQHIEAFHSN</sequence>
<proteinExistence type="predicted"/>
<dbReference type="NCBIfam" id="NF003154">
    <property type="entry name" value="PRK04123.1"/>
    <property type="match status" value="1"/>
</dbReference>
<protein>
    <submittedName>
        <fullName evidence="8">Ribulokinase</fullName>
    </submittedName>
</protein>
<dbReference type="InterPro" id="IPR005929">
    <property type="entry name" value="Ribulokinase"/>
</dbReference>
<dbReference type="InterPro" id="IPR043129">
    <property type="entry name" value="ATPase_NBD"/>
</dbReference>
<evidence type="ECO:0000256" key="2">
    <source>
        <dbReference type="ARBA" id="ARBA00022741"/>
    </source>
</evidence>
<dbReference type="Gene3D" id="3.30.420.40">
    <property type="match status" value="1"/>
</dbReference>
<dbReference type="SUPFAM" id="SSF53067">
    <property type="entry name" value="Actin-like ATPase domain"/>
    <property type="match status" value="2"/>
</dbReference>
<evidence type="ECO:0000259" key="7">
    <source>
        <dbReference type="Pfam" id="PF02782"/>
    </source>
</evidence>
<keyword evidence="5" id="KW-0054">Arabinose catabolism</keyword>
<dbReference type="Proteomes" id="UP000683139">
    <property type="component" value="Unassembled WGS sequence"/>
</dbReference>
<dbReference type="EMBL" id="BOSE01000006">
    <property type="protein sequence ID" value="GIP17661.1"/>
    <property type="molecule type" value="Genomic_DNA"/>
</dbReference>
<dbReference type="GO" id="GO:0019569">
    <property type="term" value="P:L-arabinose catabolic process to D-xylulose 5-phosphate"/>
    <property type="evidence" value="ECO:0007669"/>
    <property type="project" value="InterPro"/>
</dbReference>